<gene>
    <name evidence="4" type="ORF">UFOPK1788_00573</name>
</gene>
<reference evidence="4" key="1">
    <citation type="submission" date="2020-05" db="EMBL/GenBank/DDBJ databases">
        <authorList>
            <person name="Chiriac C."/>
            <person name="Salcher M."/>
            <person name="Ghai R."/>
            <person name="Kavagutti S V."/>
        </authorList>
    </citation>
    <scope>NUCLEOTIDE SEQUENCE</scope>
</reference>
<organism evidence="4">
    <name type="scientific">freshwater metagenome</name>
    <dbReference type="NCBI Taxonomy" id="449393"/>
    <lineage>
        <taxon>unclassified sequences</taxon>
        <taxon>metagenomes</taxon>
        <taxon>ecological metagenomes</taxon>
    </lineage>
</organism>
<dbReference type="Gene3D" id="3.40.605.10">
    <property type="entry name" value="Aldehyde Dehydrogenase, Chain A, domain 1"/>
    <property type="match status" value="1"/>
</dbReference>
<comment type="similarity">
    <text evidence="1">Belongs to the aldehyde dehydrogenase family.</text>
</comment>
<evidence type="ECO:0000259" key="3">
    <source>
        <dbReference type="Pfam" id="PF00171"/>
    </source>
</evidence>
<dbReference type="InterPro" id="IPR015590">
    <property type="entry name" value="Aldehyde_DH_dom"/>
</dbReference>
<evidence type="ECO:0000256" key="1">
    <source>
        <dbReference type="ARBA" id="ARBA00009986"/>
    </source>
</evidence>
<dbReference type="AlphaFoldDB" id="A0A6J6FSR1"/>
<dbReference type="InterPro" id="IPR016163">
    <property type="entry name" value="Ald_DH_C"/>
</dbReference>
<dbReference type="GO" id="GO:0008911">
    <property type="term" value="F:lactaldehyde dehydrogenase (NAD+) activity"/>
    <property type="evidence" value="ECO:0007669"/>
    <property type="project" value="TreeGrafter"/>
</dbReference>
<dbReference type="Gene3D" id="3.40.309.10">
    <property type="entry name" value="Aldehyde Dehydrogenase, Chain A, domain 2"/>
    <property type="match status" value="1"/>
</dbReference>
<proteinExistence type="inferred from homology"/>
<evidence type="ECO:0000256" key="2">
    <source>
        <dbReference type="ARBA" id="ARBA00023002"/>
    </source>
</evidence>
<dbReference type="SUPFAM" id="SSF53720">
    <property type="entry name" value="ALDH-like"/>
    <property type="match status" value="1"/>
</dbReference>
<dbReference type="InterPro" id="IPR051020">
    <property type="entry name" value="ALDH-related_metabolic_enz"/>
</dbReference>
<keyword evidence="2" id="KW-0560">Oxidoreductase</keyword>
<dbReference type="FunFam" id="3.40.605.10:FF:000007">
    <property type="entry name" value="NAD/NADP-dependent betaine aldehyde dehydrogenase"/>
    <property type="match status" value="1"/>
</dbReference>
<dbReference type="EMBL" id="CAEZUE010000058">
    <property type="protein sequence ID" value="CAB4591837.1"/>
    <property type="molecule type" value="Genomic_DNA"/>
</dbReference>
<dbReference type="InterPro" id="IPR016161">
    <property type="entry name" value="Ald_DH/histidinol_DH"/>
</dbReference>
<accession>A0A6J6FSR1</accession>
<dbReference type="PANTHER" id="PTHR42991">
    <property type="entry name" value="ALDEHYDE DEHYDROGENASE"/>
    <property type="match status" value="1"/>
</dbReference>
<evidence type="ECO:0000313" key="4">
    <source>
        <dbReference type="EMBL" id="CAB4591837.1"/>
    </source>
</evidence>
<dbReference type="PANTHER" id="PTHR42991:SF1">
    <property type="entry name" value="ALDEHYDE DEHYDROGENASE"/>
    <property type="match status" value="1"/>
</dbReference>
<protein>
    <submittedName>
        <fullName evidence="4">Unannotated protein</fullName>
    </submittedName>
</protein>
<feature type="domain" description="Aldehyde dehydrogenase" evidence="3">
    <location>
        <begin position="17"/>
        <end position="477"/>
    </location>
</feature>
<dbReference type="Pfam" id="PF00171">
    <property type="entry name" value="Aldedh"/>
    <property type="match status" value="1"/>
</dbReference>
<sequence length="488" mass="50716">MRESPMSPGSMLINGEWVDAVAGEREDVTSPFDGRVVGTVPLARAADATRAIDAAVSGFDRWRRTPAHERAAILMRAAALADERAENIANIMSGENGKSLLEARGEAGRSGEIIRLSAFEGSQLYGETLPLDANKGTGFDKIGFTIRQPVGVVVAISPFNYPALLVLHKIAPALAAGNAVVLKPARSTPLTALAVAQCFVDAGLPAGVLNVVTGPGAEVGDALVRDRRVRKISFTGSTAVGEHIASIAGITKMSLELGASGPVIVLDDADIDAAAHSISLGGYINAGQVCISAQRIIVAESIVGDFLDALTPKVQAIRVGDPFASDTMVGSMISRTEADRVTASIRAAVAAGARLVTGGEQDGSLIQPAIVAEVDPYSAFAQDELFGPAVAISTARDVNHAIELANSTAYGLGAGVFTNNIANSIHAIREIESGVVHINWTQLWRADLMPYGGLKSSGIGKEGPRSAIAEMTEVKTVIMHGTPWTTNG</sequence>
<dbReference type="InterPro" id="IPR016162">
    <property type="entry name" value="Ald_DH_N"/>
</dbReference>
<name>A0A6J6FSR1_9ZZZZ</name>